<feature type="transmembrane region" description="Helical" evidence="1">
    <location>
        <begin position="188"/>
        <end position="209"/>
    </location>
</feature>
<dbReference type="GeneID" id="28959987"/>
<evidence type="ECO:0008006" key="4">
    <source>
        <dbReference type="Google" id="ProtNLM"/>
    </source>
</evidence>
<dbReference type="KEGG" id="fox:FOXG_19281"/>
<reference evidence="2" key="2">
    <citation type="journal article" date="2010" name="Nature">
        <title>Comparative genomics reveals mobile pathogenicity chromosomes in Fusarium.</title>
        <authorList>
            <person name="Ma L.J."/>
            <person name="van der Does H.C."/>
            <person name="Borkovich K.A."/>
            <person name="Coleman J.J."/>
            <person name="Daboussi M.J."/>
            <person name="Di Pietro A."/>
            <person name="Dufresne M."/>
            <person name="Freitag M."/>
            <person name="Grabherr M."/>
            <person name="Henrissat B."/>
            <person name="Houterman P.M."/>
            <person name="Kang S."/>
            <person name="Shim W.B."/>
            <person name="Woloshuk C."/>
            <person name="Xie X."/>
            <person name="Xu J.R."/>
            <person name="Antoniw J."/>
            <person name="Baker S.E."/>
            <person name="Bluhm B.H."/>
            <person name="Breakspear A."/>
            <person name="Brown D.W."/>
            <person name="Butchko R.A."/>
            <person name="Chapman S."/>
            <person name="Coulson R."/>
            <person name="Coutinho P.M."/>
            <person name="Danchin E.G."/>
            <person name="Diener A."/>
            <person name="Gale L.R."/>
            <person name="Gardiner D.M."/>
            <person name="Goff S."/>
            <person name="Hammond-Kosack K.E."/>
            <person name="Hilburn K."/>
            <person name="Hua-Van A."/>
            <person name="Jonkers W."/>
            <person name="Kazan K."/>
            <person name="Kodira C.D."/>
            <person name="Koehrsen M."/>
            <person name="Kumar L."/>
            <person name="Lee Y.H."/>
            <person name="Li L."/>
            <person name="Manners J.M."/>
            <person name="Miranda-Saavedra D."/>
            <person name="Mukherjee M."/>
            <person name="Park G."/>
            <person name="Park J."/>
            <person name="Park S.Y."/>
            <person name="Proctor R.H."/>
            <person name="Regev A."/>
            <person name="Ruiz-Roldan M.C."/>
            <person name="Sain D."/>
            <person name="Sakthikumar S."/>
            <person name="Sykes S."/>
            <person name="Schwartz D.C."/>
            <person name="Turgeon B.G."/>
            <person name="Wapinski I."/>
            <person name="Yoder O."/>
            <person name="Young S."/>
            <person name="Zeng Q."/>
            <person name="Zhou S."/>
            <person name="Galagan J."/>
            <person name="Cuomo C.A."/>
            <person name="Kistler H.C."/>
            <person name="Rep M."/>
        </authorList>
    </citation>
    <scope>NUCLEOTIDE SEQUENCE [LARGE SCALE GENOMIC DNA]</scope>
    <source>
        <strain evidence="2">4287</strain>
    </source>
</reference>
<keyword evidence="1" id="KW-0472">Membrane</keyword>
<reference evidence="2" key="1">
    <citation type="submission" date="2007-04" db="EMBL/GenBank/DDBJ databases">
        <authorList>
            <consortium name="The Broad Institute Genome Sequencing Platform"/>
            <person name="Birren B."/>
            <person name="Lander E."/>
            <person name="Galagan J."/>
            <person name="Nusbaum C."/>
            <person name="Devon K."/>
            <person name="Ma L.-J."/>
            <person name="Jaffe D."/>
            <person name="Butler J."/>
            <person name="Alvarez P."/>
            <person name="Gnerre S."/>
            <person name="Grabherr M."/>
            <person name="Kleber M."/>
            <person name="Mauceli E."/>
            <person name="Brockman W."/>
            <person name="MacCallum I.A."/>
            <person name="Young S."/>
            <person name="LaButti K."/>
            <person name="DeCaprio D."/>
            <person name="Crawford M."/>
            <person name="Koehrsen M."/>
            <person name="Engels R."/>
            <person name="Montgomery P."/>
            <person name="Pearson M."/>
            <person name="Howarth C."/>
            <person name="Larson L."/>
            <person name="White J."/>
            <person name="O'Leary S."/>
            <person name="Kodira C."/>
            <person name="Zeng Q."/>
            <person name="Yandava C."/>
            <person name="Alvarado L."/>
            <person name="Kistler C."/>
            <person name="Shim W.-B."/>
            <person name="Kang S."/>
            <person name="Woloshuk C."/>
        </authorList>
    </citation>
    <scope>NUCLEOTIDE SEQUENCE</scope>
    <source>
        <strain evidence="2">4287</strain>
    </source>
</reference>
<sequence length="273" mass="30304">MADNCGFNGNPDLYGLGIRLSLYIQLLTMALVATFIPQSMYYSFFANTNLSLFVSSWIIILKLSSSREIRGVELGIFPVLIGSAYAGVIILLSNWHSTKFQVRSKLTVVAAISYWLWFSWSGLDVLPSSGCAQDYVFVFAKVDLYGWFRTAMKVGYIVYLILYLIFALIPPDPIESDSGASESKWIKLVKGSSTIVLLAISIVSTELTISWNHIHDVSSISTLRSVGQLLPLVIALGQFVCVLYLAFRGDEHTRVSEDDGSGEFSGLCPERFY</sequence>
<gene>
    <name evidence="2" type="ORF">FOXG_19281</name>
</gene>
<dbReference type="EMBL" id="DS231702">
    <property type="protein sequence ID" value="KNB04384.1"/>
    <property type="molecule type" value="Genomic_DNA"/>
</dbReference>
<dbReference type="VEuPathDB" id="FungiDB:FOXG_19281"/>
<feature type="transmembrane region" description="Helical" evidence="1">
    <location>
        <begin position="106"/>
        <end position="126"/>
    </location>
</feature>
<protein>
    <recommendedName>
        <fullName evidence="4">Transmembrane protein</fullName>
    </recommendedName>
</protein>
<keyword evidence="1" id="KW-0812">Transmembrane</keyword>
<accession>A0A0J9UYI5</accession>
<feature type="transmembrane region" description="Helical" evidence="1">
    <location>
        <begin position="146"/>
        <end position="168"/>
    </location>
</feature>
<feature type="transmembrane region" description="Helical" evidence="1">
    <location>
        <begin position="44"/>
        <end position="63"/>
    </location>
</feature>
<evidence type="ECO:0000313" key="3">
    <source>
        <dbReference type="Proteomes" id="UP000009097"/>
    </source>
</evidence>
<dbReference type="OrthoDB" id="3945378at2759"/>
<evidence type="ECO:0000256" key="1">
    <source>
        <dbReference type="SAM" id="Phobius"/>
    </source>
</evidence>
<proteinExistence type="predicted"/>
<feature type="transmembrane region" description="Helical" evidence="1">
    <location>
        <begin position="75"/>
        <end position="94"/>
    </location>
</feature>
<feature type="transmembrane region" description="Helical" evidence="1">
    <location>
        <begin position="20"/>
        <end position="37"/>
    </location>
</feature>
<dbReference type="RefSeq" id="XP_018242429.1">
    <property type="nucleotide sequence ID" value="XM_018399477.1"/>
</dbReference>
<name>A0A0J9UYI5_FUSO4</name>
<dbReference type="AlphaFoldDB" id="A0A0J9UYI5"/>
<organism evidence="2 3">
    <name type="scientific">Fusarium oxysporum f. sp. lycopersici (strain 4287 / CBS 123668 / FGSC 9935 / NRRL 34936)</name>
    <name type="common">Fusarium vascular wilt of tomato</name>
    <dbReference type="NCBI Taxonomy" id="426428"/>
    <lineage>
        <taxon>Eukaryota</taxon>
        <taxon>Fungi</taxon>
        <taxon>Dikarya</taxon>
        <taxon>Ascomycota</taxon>
        <taxon>Pezizomycotina</taxon>
        <taxon>Sordariomycetes</taxon>
        <taxon>Hypocreomycetidae</taxon>
        <taxon>Hypocreales</taxon>
        <taxon>Nectriaceae</taxon>
        <taxon>Fusarium</taxon>
        <taxon>Fusarium oxysporum species complex</taxon>
    </lineage>
</organism>
<feature type="transmembrane region" description="Helical" evidence="1">
    <location>
        <begin position="229"/>
        <end position="247"/>
    </location>
</feature>
<evidence type="ECO:0000313" key="2">
    <source>
        <dbReference type="EMBL" id="KNB04384.1"/>
    </source>
</evidence>
<keyword evidence="1" id="KW-1133">Transmembrane helix</keyword>
<dbReference type="Proteomes" id="UP000009097">
    <property type="component" value="Unassembled WGS sequence"/>
</dbReference>